<feature type="transmembrane region" description="Helical" evidence="5">
    <location>
        <begin position="238"/>
        <end position="261"/>
    </location>
</feature>
<dbReference type="InterPro" id="IPR004481">
    <property type="entry name" value="K/Na/Ca-exchanger"/>
</dbReference>
<feature type="transmembrane region" description="Helical" evidence="5">
    <location>
        <begin position="104"/>
        <end position="121"/>
    </location>
</feature>
<dbReference type="Pfam" id="PF01699">
    <property type="entry name" value="Na_Ca_ex"/>
    <property type="match status" value="2"/>
</dbReference>
<keyword evidence="2 5" id="KW-0812">Transmembrane</keyword>
<comment type="caution">
    <text evidence="7">The sequence shown here is derived from an EMBL/GenBank/DDBJ whole genome shotgun (WGS) entry which is preliminary data.</text>
</comment>
<feature type="domain" description="Sodium/calcium exchanger membrane region" evidence="6">
    <location>
        <begin position="170"/>
        <end position="308"/>
    </location>
</feature>
<dbReference type="Proteomes" id="UP000179245">
    <property type="component" value="Unassembled WGS sequence"/>
</dbReference>
<dbReference type="InterPro" id="IPR044880">
    <property type="entry name" value="NCX_ion-bd_dom_sf"/>
</dbReference>
<keyword evidence="3 5" id="KW-1133">Transmembrane helix</keyword>
<evidence type="ECO:0000256" key="4">
    <source>
        <dbReference type="ARBA" id="ARBA00023136"/>
    </source>
</evidence>
<sequence>MLFYIIIFLLSSLSFILSGRLIVNGLIRVAKFLNWREFVVGFLMMSLAASLPNLFVGVGSALKGIPELSFGDVVGGNVVDLTLVAALGILLSRGIRAESRMVQMSSFFTLGAAILPLILAADGEISRIDGLVLIFAFLFYGLWLFAKEERFTKVYRDHPDNNNTAFLKNLLSLILGIALLVLASQGIVNSAIFFAEKLALPIGLVGILIVGLGNVLPETYFTILSARKKQGWLILGDLMGSVITCATLVLGIVALIAPIKIADFSPYLLARAFLIVSAIFFLVFLRTGKRLTKKEGLFLLGLYIAFLLSEIFFR</sequence>
<proteinExistence type="predicted"/>
<evidence type="ECO:0000256" key="2">
    <source>
        <dbReference type="ARBA" id="ARBA00022692"/>
    </source>
</evidence>
<evidence type="ECO:0000256" key="5">
    <source>
        <dbReference type="SAM" id="Phobius"/>
    </source>
</evidence>
<evidence type="ECO:0000313" key="7">
    <source>
        <dbReference type="EMBL" id="OHA62577.1"/>
    </source>
</evidence>
<dbReference type="GO" id="GO:0008273">
    <property type="term" value="F:calcium, potassium:sodium antiporter activity"/>
    <property type="evidence" value="ECO:0007669"/>
    <property type="project" value="TreeGrafter"/>
</dbReference>
<feature type="transmembrane region" description="Helical" evidence="5">
    <location>
        <begin position="39"/>
        <end position="62"/>
    </location>
</feature>
<dbReference type="GO" id="GO:0005262">
    <property type="term" value="F:calcium channel activity"/>
    <property type="evidence" value="ECO:0007669"/>
    <property type="project" value="TreeGrafter"/>
</dbReference>
<dbReference type="GO" id="GO:0005886">
    <property type="term" value="C:plasma membrane"/>
    <property type="evidence" value="ECO:0007669"/>
    <property type="project" value="TreeGrafter"/>
</dbReference>
<feature type="transmembrane region" description="Helical" evidence="5">
    <location>
        <begin position="6"/>
        <end position="27"/>
    </location>
</feature>
<evidence type="ECO:0000259" key="6">
    <source>
        <dbReference type="Pfam" id="PF01699"/>
    </source>
</evidence>
<dbReference type="EMBL" id="MHTO01000009">
    <property type="protein sequence ID" value="OHA62577.1"/>
    <property type="molecule type" value="Genomic_DNA"/>
</dbReference>
<feature type="transmembrane region" description="Helical" evidence="5">
    <location>
        <begin position="198"/>
        <end position="217"/>
    </location>
</feature>
<feature type="transmembrane region" description="Helical" evidence="5">
    <location>
        <begin position="166"/>
        <end position="192"/>
    </location>
</feature>
<feature type="transmembrane region" description="Helical" evidence="5">
    <location>
        <begin position="297"/>
        <end position="313"/>
    </location>
</feature>
<accession>A0A1G2QQB3</accession>
<evidence type="ECO:0000313" key="8">
    <source>
        <dbReference type="Proteomes" id="UP000179245"/>
    </source>
</evidence>
<feature type="domain" description="Sodium/calcium exchanger membrane region" evidence="6">
    <location>
        <begin position="4"/>
        <end position="145"/>
    </location>
</feature>
<evidence type="ECO:0000256" key="3">
    <source>
        <dbReference type="ARBA" id="ARBA00022989"/>
    </source>
</evidence>
<dbReference type="AlphaFoldDB" id="A0A1G2QQB3"/>
<feature type="transmembrane region" description="Helical" evidence="5">
    <location>
        <begin position="267"/>
        <end position="285"/>
    </location>
</feature>
<organism evidence="7 8">
    <name type="scientific">Candidatus Wildermuthbacteria bacterium GWA2_46_15</name>
    <dbReference type="NCBI Taxonomy" id="1802443"/>
    <lineage>
        <taxon>Bacteria</taxon>
        <taxon>Candidatus Wildermuthiibacteriota</taxon>
    </lineage>
</organism>
<feature type="transmembrane region" description="Helical" evidence="5">
    <location>
        <begin position="74"/>
        <end position="92"/>
    </location>
</feature>
<comment type="subcellular location">
    <subcellularLocation>
        <location evidence="1">Membrane</location>
        <topology evidence="1">Multi-pass membrane protein</topology>
    </subcellularLocation>
</comment>
<dbReference type="PANTHER" id="PTHR10846:SF8">
    <property type="entry name" value="INNER MEMBRANE PROTEIN YRBG"/>
    <property type="match status" value="1"/>
</dbReference>
<dbReference type="STRING" id="1802443.A2117_00825"/>
<gene>
    <name evidence="7" type="ORF">A2117_00825</name>
</gene>
<dbReference type="Gene3D" id="1.20.1420.30">
    <property type="entry name" value="NCX, central ion-binding region"/>
    <property type="match status" value="1"/>
</dbReference>
<protein>
    <recommendedName>
        <fullName evidence="6">Sodium/calcium exchanger membrane region domain-containing protein</fullName>
    </recommendedName>
</protein>
<feature type="transmembrane region" description="Helical" evidence="5">
    <location>
        <begin position="127"/>
        <end position="146"/>
    </location>
</feature>
<keyword evidence="4 5" id="KW-0472">Membrane</keyword>
<evidence type="ECO:0000256" key="1">
    <source>
        <dbReference type="ARBA" id="ARBA00004141"/>
    </source>
</evidence>
<dbReference type="InterPro" id="IPR004837">
    <property type="entry name" value="NaCa_Exmemb"/>
</dbReference>
<dbReference type="GO" id="GO:0006874">
    <property type="term" value="P:intracellular calcium ion homeostasis"/>
    <property type="evidence" value="ECO:0007669"/>
    <property type="project" value="TreeGrafter"/>
</dbReference>
<dbReference type="PANTHER" id="PTHR10846">
    <property type="entry name" value="SODIUM/POTASSIUM/CALCIUM EXCHANGER"/>
    <property type="match status" value="1"/>
</dbReference>
<name>A0A1G2QQB3_9BACT</name>
<reference evidence="7 8" key="1">
    <citation type="journal article" date="2016" name="Nat. Commun.">
        <title>Thousands of microbial genomes shed light on interconnected biogeochemical processes in an aquifer system.</title>
        <authorList>
            <person name="Anantharaman K."/>
            <person name="Brown C.T."/>
            <person name="Hug L.A."/>
            <person name="Sharon I."/>
            <person name="Castelle C.J."/>
            <person name="Probst A.J."/>
            <person name="Thomas B.C."/>
            <person name="Singh A."/>
            <person name="Wilkins M.J."/>
            <person name="Karaoz U."/>
            <person name="Brodie E.L."/>
            <person name="Williams K.H."/>
            <person name="Hubbard S.S."/>
            <person name="Banfield J.F."/>
        </authorList>
    </citation>
    <scope>NUCLEOTIDE SEQUENCE [LARGE SCALE GENOMIC DNA]</scope>
</reference>